<evidence type="ECO:0000313" key="1">
    <source>
        <dbReference type="EMBL" id="ELY50968.1"/>
    </source>
</evidence>
<accession>L9WRN4</accession>
<comment type="caution">
    <text evidence="1">The sequence shown here is derived from an EMBL/GenBank/DDBJ whole genome shotgun (WGS) entry which is preliminary data.</text>
</comment>
<proteinExistence type="predicted"/>
<evidence type="ECO:0008006" key="3">
    <source>
        <dbReference type="Google" id="ProtNLM"/>
    </source>
</evidence>
<dbReference type="EMBL" id="AOHZ01000084">
    <property type="protein sequence ID" value="ELY50968.1"/>
    <property type="molecule type" value="Genomic_DNA"/>
</dbReference>
<dbReference type="Proteomes" id="UP000011602">
    <property type="component" value="Unassembled WGS sequence"/>
</dbReference>
<sequence length="46" mass="5412">MNVLRQLFQRRRSQSLFECRRCGTNVDAETETCPVCESAEISRYDL</sequence>
<dbReference type="AlphaFoldDB" id="L9WRN4"/>
<protein>
    <recommendedName>
        <fullName evidence="3">Zinc-ribbon domain-containing protein</fullName>
    </recommendedName>
</protein>
<evidence type="ECO:0000313" key="2">
    <source>
        <dbReference type="Proteomes" id="UP000011602"/>
    </source>
</evidence>
<keyword evidence="2" id="KW-1185">Reference proteome</keyword>
<gene>
    <name evidence="1" type="ORF">C493_18321</name>
</gene>
<name>L9WRN4_9EURY</name>
<reference evidence="1 2" key="1">
    <citation type="journal article" date="2014" name="PLoS Genet.">
        <title>Phylogenetically driven sequencing of extremely halophilic archaea reveals strategies for static and dynamic osmo-response.</title>
        <authorList>
            <person name="Becker E.A."/>
            <person name="Seitzer P.M."/>
            <person name="Tritt A."/>
            <person name="Larsen D."/>
            <person name="Krusor M."/>
            <person name="Yao A.I."/>
            <person name="Wu D."/>
            <person name="Madern D."/>
            <person name="Eisen J.A."/>
            <person name="Darling A.E."/>
            <person name="Facciotti M.T."/>
        </authorList>
    </citation>
    <scope>NUCLEOTIDE SEQUENCE [LARGE SCALE GENOMIC DNA]</scope>
    <source>
        <strain evidence="1 2">JCM 12255</strain>
    </source>
</reference>
<organism evidence="1 2">
    <name type="scientific">Natronolimnohabitans innermongolicus JCM 12255</name>
    <dbReference type="NCBI Taxonomy" id="1227499"/>
    <lineage>
        <taxon>Archaea</taxon>
        <taxon>Methanobacteriati</taxon>
        <taxon>Methanobacteriota</taxon>
        <taxon>Stenosarchaea group</taxon>
        <taxon>Halobacteria</taxon>
        <taxon>Halobacteriales</taxon>
        <taxon>Natrialbaceae</taxon>
        <taxon>Natronolimnohabitans</taxon>
    </lineage>
</organism>